<proteinExistence type="predicted"/>
<evidence type="ECO:0000313" key="2">
    <source>
        <dbReference type="Proteomes" id="UP000002208"/>
    </source>
</evidence>
<reference evidence="1 2" key="1">
    <citation type="journal article" date="2009" name="PLoS Genet.">
        <title>Alliance of proteomics and genomics to unravel the specificities of Sahara bacterium Deinococcus deserti.</title>
        <authorList>
            <person name="de Groot A."/>
            <person name="Dulermo R."/>
            <person name="Ortet P."/>
            <person name="Blanchard L."/>
            <person name="Guerin P."/>
            <person name="Fernandez B."/>
            <person name="Vacherie B."/>
            <person name="Dossat C."/>
            <person name="Jolivet E."/>
            <person name="Siguier P."/>
            <person name="Chandler M."/>
            <person name="Barakat M."/>
            <person name="Dedieu A."/>
            <person name="Barbe V."/>
            <person name="Heulin T."/>
            <person name="Sommer S."/>
            <person name="Achouak W."/>
            <person name="Armengaud J."/>
        </authorList>
    </citation>
    <scope>NUCLEOTIDE SEQUENCE [LARGE SCALE GENOMIC DNA]</scope>
    <source>
        <strain evidence="2">DSM 17065 / CIP 109153 / LMG 22923 / VCD115</strain>
    </source>
</reference>
<name>C1D089_DEIDV</name>
<accession>C1D089</accession>
<dbReference type="HOGENOM" id="CLU_982537_0_0_0"/>
<dbReference type="Proteomes" id="UP000002208">
    <property type="component" value="Chromosome"/>
</dbReference>
<evidence type="ECO:0000313" key="1">
    <source>
        <dbReference type="EMBL" id="ACO47358.2"/>
    </source>
</evidence>
<dbReference type="OrthoDB" id="68011at2"/>
<dbReference type="STRING" id="546414.Deide_23240"/>
<dbReference type="RefSeq" id="WP_041227287.1">
    <property type="nucleotide sequence ID" value="NC_012526.1"/>
</dbReference>
<dbReference type="EMBL" id="CP001114">
    <property type="protein sequence ID" value="ACO47358.2"/>
    <property type="molecule type" value="Genomic_DNA"/>
</dbReference>
<dbReference type="AlphaFoldDB" id="C1D089"/>
<protein>
    <submittedName>
        <fullName evidence="1">Uncharacterized protein</fullName>
    </submittedName>
</protein>
<sequence length="249" mass="26839">MADSSPGDHISVPRHQQTCLSAVNVPGGLGYVLDSVPYGFPALAGVSAQILAQRHAAALGFRELRPGAQPDLRARQAAALAVALAELASGQQLTTAARQILQARHPVSGPEVTVRTDGSADKQTGALSLGYQLNDQPYALSLRGVTGHEELAEREAIRMALAHARVLGYTRFHVQSDHMFHVRRYDEALIHRGRRKSSSLERLDALVDDLGPQVTFEYVSSLNTGAPHRMALHALALDRLARGEPLSRA</sequence>
<gene>
    <name evidence="1" type="ordered locus">Deide_23240</name>
</gene>
<organism evidence="1 2">
    <name type="scientific">Deinococcus deserti (strain DSM 17065 / CIP 109153 / LMG 22923 / VCD115)</name>
    <dbReference type="NCBI Taxonomy" id="546414"/>
    <lineage>
        <taxon>Bacteria</taxon>
        <taxon>Thermotogati</taxon>
        <taxon>Deinococcota</taxon>
        <taxon>Deinococci</taxon>
        <taxon>Deinococcales</taxon>
        <taxon>Deinococcaceae</taxon>
        <taxon>Deinococcus</taxon>
    </lineage>
</organism>
<dbReference type="PaxDb" id="546414-Deide_23240"/>
<keyword evidence="2" id="KW-1185">Reference proteome</keyword>
<dbReference type="KEGG" id="ddr:Deide_23240"/>